<evidence type="ECO:0000256" key="3">
    <source>
        <dbReference type="SAM" id="SignalP"/>
    </source>
</evidence>
<dbReference type="Gene3D" id="3.30.1330.60">
    <property type="entry name" value="OmpA-like domain"/>
    <property type="match status" value="1"/>
</dbReference>
<evidence type="ECO:0000313" key="6">
    <source>
        <dbReference type="Proteomes" id="UP000003635"/>
    </source>
</evidence>
<dbReference type="PANTHER" id="PTHR30329">
    <property type="entry name" value="STATOR ELEMENT OF FLAGELLAR MOTOR COMPLEX"/>
    <property type="match status" value="1"/>
</dbReference>
<feature type="compositionally biased region" description="Acidic residues" evidence="2">
    <location>
        <begin position="193"/>
        <end position="238"/>
    </location>
</feature>
<feature type="compositionally biased region" description="Low complexity" evidence="2">
    <location>
        <begin position="320"/>
        <end position="330"/>
    </location>
</feature>
<evidence type="ECO:0000259" key="4">
    <source>
        <dbReference type="PROSITE" id="PS51123"/>
    </source>
</evidence>
<feature type="compositionally biased region" description="Low complexity" evidence="2">
    <location>
        <begin position="131"/>
        <end position="144"/>
    </location>
</feature>
<proteinExistence type="predicted"/>
<feature type="domain" description="OmpA-like" evidence="4">
    <location>
        <begin position="553"/>
        <end position="673"/>
    </location>
</feature>
<dbReference type="PANTHER" id="PTHR30329:SF21">
    <property type="entry name" value="LIPOPROTEIN YIAD-RELATED"/>
    <property type="match status" value="1"/>
</dbReference>
<dbReference type="STRING" id="314256.OG2516_00379"/>
<dbReference type="RefSeq" id="WP_007253608.1">
    <property type="nucleotide sequence ID" value="NZ_CH724107.1"/>
</dbReference>
<dbReference type="InterPro" id="IPR006665">
    <property type="entry name" value="OmpA-like"/>
</dbReference>
<protein>
    <submittedName>
        <fullName evidence="5">Outer membrane protein, OmpA/MotB family protein</fullName>
    </submittedName>
</protein>
<keyword evidence="6" id="KW-1185">Reference proteome</keyword>
<dbReference type="eggNOG" id="COG2885">
    <property type="taxonomic scope" value="Bacteria"/>
</dbReference>
<dbReference type="Pfam" id="PF00691">
    <property type="entry name" value="OmpA"/>
    <property type="match status" value="1"/>
</dbReference>
<feature type="compositionally biased region" description="Low complexity" evidence="2">
    <location>
        <begin position="338"/>
        <end position="352"/>
    </location>
</feature>
<dbReference type="GO" id="GO:0016020">
    <property type="term" value="C:membrane"/>
    <property type="evidence" value="ECO:0007669"/>
    <property type="project" value="UniProtKB-UniRule"/>
</dbReference>
<dbReference type="Proteomes" id="UP000003635">
    <property type="component" value="Unassembled WGS sequence"/>
</dbReference>
<evidence type="ECO:0000313" key="5">
    <source>
        <dbReference type="EMBL" id="EAR52636.1"/>
    </source>
</evidence>
<accession>Q2CJG4</accession>
<gene>
    <name evidence="5" type="ORF">OG2516_00379</name>
</gene>
<dbReference type="SUPFAM" id="SSF103088">
    <property type="entry name" value="OmpA-like"/>
    <property type="match status" value="1"/>
</dbReference>
<organism evidence="5 6">
    <name type="scientific">Oceanicola granulosus (strain ATCC BAA-861 / DSM 15982 / KCTC 12143 / HTCC2516)</name>
    <dbReference type="NCBI Taxonomy" id="314256"/>
    <lineage>
        <taxon>Bacteria</taxon>
        <taxon>Pseudomonadati</taxon>
        <taxon>Pseudomonadota</taxon>
        <taxon>Alphaproteobacteria</taxon>
        <taxon>Rhodobacterales</taxon>
        <taxon>Roseobacteraceae</taxon>
        <taxon>Oceanicola</taxon>
    </lineage>
</organism>
<dbReference type="AlphaFoldDB" id="Q2CJG4"/>
<feature type="region of interest" description="Disordered" evidence="2">
    <location>
        <begin position="76"/>
        <end position="387"/>
    </location>
</feature>
<evidence type="ECO:0000256" key="1">
    <source>
        <dbReference type="PROSITE-ProRule" id="PRU00473"/>
    </source>
</evidence>
<dbReference type="HOGENOM" id="CLU_021407_1_0_5"/>
<feature type="chain" id="PRO_5004207327" evidence="3">
    <location>
        <begin position="26"/>
        <end position="675"/>
    </location>
</feature>
<feature type="compositionally biased region" description="Acidic residues" evidence="2">
    <location>
        <begin position="146"/>
        <end position="157"/>
    </location>
</feature>
<evidence type="ECO:0000256" key="2">
    <source>
        <dbReference type="SAM" id="MobiDB-lite"/>
    </source>
</evidence>
<dbReference type="OrthoDB" id="9792021at2"/>
<comment type="caution">
    <text evidence="5">The sequence shown here is derived from an EMBL/GenBank/DDBJ whole genome shotgun (WGS) entry which is preliminary data.</text>
</comment>
<feature type="signal peptide" evidence="3">
    <location>
        <begin position="1"/>
        <end position="25"/>
    </location>
</feature>
<dbReference type="InterPro" id="IPR050330">
    <property type="entry name" value="Bact_OuterMem_StrucFunc"/>
</dbReference>
<feature type="compositionally biased region" description="Acidic residues" evidence="2">
    <location>
        <begin position="76"/>
        <end position="130"/>
    </location>
</feature>
<dbReference type="EMBL" id="AAOT01000002">
    <property type="protein sequence ID" value="EAR52636.1"/>
    <property type="molecule type" value="Genomic_DNA"/>
</dbReference>
<name>Q2CJG4_OCEGH</name>
<dbReference type="InterPro" id="IPR036737">
    <property type="entry name" value="OmpA-like_sf"/>
</dbReference>
<dbReference type="CDD" id="cd07185">
    <property type="entry name" value="OmpA_C-like"/>
    <property type="match status" value="1"/>
</dbReference>
<sequence length="675" mass="69897">MSRYRSTTAMVLSLALATGPVPAFAQDEAETSDLPLCDGMTFPCVDLEGEVIETLPEFEAATDAAAGADSEMAVEAEDGEFPAEGEAEMSAEGEAEAEPSADAVTEEVDDAPAPETDGEADVTVEAEDAPAPEATENVEVTGEAGAEGEAEVMEQVDDAPAPETDGESEMAEAPEAGAEVTEEAGEASPETDAVPEAEAATETEAATEAEVEAEEGPIGEATDADSDTPPEGDAEADIGADTTAESETPPEPEADAAAETGEGPSAEDLAEELSVDDAAAPETDGESEAEAEVTAPETEAEAETGAEVTDTGAEAETDSSTEATGEAPAETSEEEAAEASAPIEALAASESAESGEEVVTEEVTEETVRSSDEDFETTASGDGDDEGLSNFERFLLLGLGAVAVGSVLDDGGEVVSNTGDRVVIERDGRLYVLKDDDVLLRQPGAEVQTVSFADGSTRTIVTRDDGSQVVTIRAADGTVVRRERIMPDGTRVILFDDTTDVAPVDVTALPDAPQPRDVSLSDEEALLAALAASNASYDRTFSLRQIRQIKEVRALAPEIALEEINFETASAAIRPEEAEELAALGQAITAIIRENPRAVFLIEGHTDAVGNASYNLALSDRRAESVALALTEYFGVPPENLVTQGYGESQLLVPTAEAERANRRAAVRNITGLLG</sequence>
<dbReference type="PROSITE" id="PS51123">
    <property type="entry name" value="OMPA_2"/>
    <property type="match status" value="1"/>
</dbReference>
<keyword evidence="3" id="KW-0732">Signal</keyword>
<feature type="compositionally biased region" description="Acidic residues" evidence="2">
    <location>
        <begin position="353"/>
        <end position="365"/>
    </location>
</feature>
<reference evidence="5 6" key="1">
    <citation type="journal article" date="2010" name="J. Bacteriol.">
        <title>Genome sequences of Oceanicola granulosus HTCC2516(T) and Oceanicola batsensis HTCC2597(TDelta).</title>
        <authorList>
            <person name="Thrash J.C."/>
            <person name="Cho J.C."/>
            <person name="Vergin K.L."/>
            <person name="Giovannoni S.J."/>
        </authorList>
    </citation>
    <scope>NUCLEOTIDE SEQUENCE [LARGE SCALE GENOMIC DNA]</scope>
    <source>
        <strain evidence="6">ATCC BAA-861 / DSM 15982 / KCTC 12143 / HTCC2516</strain>
    </source>
</reference>
<keyword evidence="1" id="KW-0472">Membrane</keyword>